<dbReference type="RefSeq" id="WP_091014298.1">
    <property type="nucleotide sequence ID" value="NZ_FOKJ01000155.1"/>
</dbReference>
<accession>A0A1I1CQ63</accession>
<dbReference type="Proteomes" id="UP000198861">
    <property type="component" value="Unassembled WGS sequence"/>
</dbReference>
<proteinExistence type="predicted"/>
<keyword evidence="1" id="KW-1133">Transmembrane helix</keyword>
<keyword evidence="1" id="KW-0812">Transmembrane</keyword>
<evidence type="ECO:0000256" key="1">
    <source>
        <dbReference type="SAM" id="Phobius"/>
    </source>
</evidence>
<comment type="caution">
    <text evidence="2">The sequence shown here is derived from an EMBL/GenBank/DDBJ whole genome shotgun (WGS) entry which is preliminary data.</text>
</comment>
<gene>
    <name evidence="2" type="ORF">SAMN04244571_04647</name>
</gene>
<dbReference type="InterPro" id="IPR019670">
    <property type="entry name" value="DUF2523"/>
</dbReference>
<protein>
    <recommendedName>
        <fullName evidence="4">DUF2523 domain-containing protein</fullName>
    </recommendedName>
</protein>
<feature type="transmembrane region" description="Helical" evidence="1">
    <location>
        <begin position="59"/>
        <end position="81"/>
    </location>
</feature>
<sequence length="104" mass="11351">MPAVIALFLRALGWSLVPLGWKLLRGLGFAAVTYTGLSTAMTWAKDFVFSSLVSVPPEWLNMLGLLQIDVCMNIYFSAYIARGVLSGMNSSGSKTSIRWFGNQA</sequence>
<evidence type="ECO:0000313" key="3">
    <source>
        <dbReference type="Proteomes" id="UP000198861"/>
    </source>
</evidence>
<organism evidence="2 3">
    <name type="scientific">Azotobacter beijerinckii</name>
    <dbReference type="NCBI Taxonomy" id="170623"/>
    <lineage>
        <taxon>Bacteria</taxon>
        <taxon>Pseudomonadati</taxon>
        <taxon>Pseudomonadota</taxon>
        <taxon>Gammaproteobacteria</taxon>
        <taxon>Pseudomonadales</taxon>
        <taxon>Pseudomonadaceae</taxon>
        <taxon>Azotobacter</taxon>
    </lineage>
</organism>
<evidence type="ECO:0008006" key="4">
    <source>
        <dbReference type="Google" id="ProtNLM"/>
    </source>
</evidence>
<reference evidence="2 3" key="1">
    <citation type="submission" date="2016-10" db="EMBL/GenBank/DDBJ databases">
        <authorList>
            <person name="Varghese N."/>
            <person name="Submissions S."/>
        </authorList>
    </citation>
    <scope>NUCLEOTIDE SEQUENCE [LARGE SCALE GENOMIC DNA]</scope>
    <source>
        <strain evidence="2 3">DSM 282</strain>
    </source>
</reference>
<dbReference type="Pfam" id="PF10734">
    <property type="entry name" value="DUF2523"/>
    <property type="match status" value="1"/>
</dbReference>
<name>A0A1I1CQ63_9GAMM</name>
<keyword evidence="3" id="KW-1185">Reference proteome</keyword>
<dbReference type="EMBL" id="FOKJ01000155">
    <property type="protein sequence ID" value="SFB64176.1"/>
    <property type="molecule type" value="Genomic_DNA"/>
</dbReference>
<evidence type="ECO:0000313" key="2">
    <source>
        <dbReference type="EMBL" id="SFB64176.1"/>
    </source>
</evidence>
<keyword evidence="1" id="KW-0472">Membrane</keyword>